<gene>
    <name evidence="1" type="ORF">HCBG_07240</name>
</gene>
<proteinExistence type="predicted"/>
<dbReference type="HOGENOM" id="CLU_983424_0_0_1"/>
<accession>C0NVR0</accession>
<dbReference type="STRING" id="447093.C0NVR0"/>
<dbReference type="AlphaFoldDB" id="C0NVR0"/>
<dbReference type="RefSeq" id="XP_045285080.1">
    <property type="nucleotide sequence ID" value="XM_045434289.1"/>
</dbReference>
<protein>
    <submittedName>
        <fullName evidence="1">Uncharacterized protein</fullName>
    </submittedName>
</protein>
<dbReference type="GeneID" id="69040256"/>
<evidence type="ECO:0000313" key="2">
    <source>
        <dbReference type="Proteomes" id="UP000001631"/>
    </source>
</evidence>
<organism evidence="1 2">
    <name type="scientific">Ajellomyces capsulatus (strain G186AR / H82 / ATCC MYA-2454 / RMSCC 2432)</name>
    <name type="common">Darling's disease fungus</name>
    <name type="synonym">Histoplasma capsulatum</name>
    <dbReference type="NCBI Taxonomy" id="447093"/>
    <lineage>
        <taxon>Eukaryota</taxon>
        <taxon>Fungi</taxon>
        <taxon>Dikarya</taxon>
        <taxon>Ascomycota</taxon>
        <taxon>Pezizomycotina</taxon>
        <taxon>Eurotiomycetes</taxon>
        <taxon>Eurotiomycetidae</taxon>
        <taxon>Onygenales</taxon>
        <taxon>Ajellomycetaceae</taxon>
        <taxon>Histoplasma</taxon>
    </lineage>
</organism>
<dbReference type="InParanoid" id="C0NVR0"/>
<dbReference type="EMBL" id="GG663373">
    <property type="protein sequence ID" value="EEH04599.1"/>
    <property type="molecule type" value="Genomic_DNA"/>
</dbReference>
<dbReference type="VEuPathDB" id="FungiDB:I7I50_09557"/>
<reference evidence="1" key="1">
    <citation type="submission" date="2009-02" db="EMBL/GenBank/DDBJ databases">
        <title>The Genome Sequence of Ajellomyces capsulatus strain G186AR.</title>
        <authorList>
            <consortium name="The Broad Institute Genome Sequencing Platform"/>
            <person name="Champion M."/>
            <person name="Cuomo C."/>
            <person name="Ma L.-J."/>
            <person name="Henn M.R."/>
            <person name="Sil A."/>
            <person name="Goldman B."/>
            <person name="Young S.K."/>
            <person name="Kodira C.D."/>
            <person name="Zeng Q."/>
            <person name="Koehrsen M."/>
            <person name="Alvarado L."/>
            <person name="Berlin A."/>
            <person name="Borenstein D."/>
            <person name="Chen Z."/>
            <person name="Engels R."/>
            <person name="Freedman E."/>
            <person name="Gellesch M."/>
            <person name="Goldberg J."/>
            <person name="Griggs A."/>
            <person name="Gujja S."/>
            <person name="Heiman D."/>
            <person name="Hepburn T."/>
            <person name="Howarth C."/>
            <person name="Jen D."/>
            <person name="Larson L."/>
            <person name="Lewis B."/>
            <person name="Mehta T."/>
            <person name="Park D."/>
            <person name="Pearson M."/>
            <person name="Roberts A."/>
            <person name="Saif S."/>
            <person name="Shea T."/>
            <person name="Shenoy N."/>
            <person name="Sisk P."/>
            <person name="Stolte C."/>
            <person name="Sykes S."/>
            <person name="Walk T."/>
            <person name="White J."/>
            <person name="Yandava C."/>
            <person name="Klein B."/>
            <person name="McEwen J.G."/>
            <person name="Puccia R."/>
            <person name="Goldman G.H."/>
            <person name="Felipe M.S."/>
            <person name="Nino-Vega G."/>
            <person name="San-Blas G."/>
            <person name="Taylor J."/>
            <person name="Mendoza L."/>
            <person name="Galagan J."/>
            <person name="Nusbaum C."/>
            <person name="Birren B."/>
        </authorList>
    </citation>
    <scope>NUCLEOTIDE SEQUENCE</scope>
    <source>
        <strain evidence="1">G186AR</strain>
    </source>
</reference>
<keyword evidence="2" id="KW-1185">Reference proteome</keyword>
<dbReference type="Proteomes" id="UP000001631">
    <property type="component" value="Unassembled WGS sequence"/>
</dbReference>
<name>C0NVR0_AJECG</name>
<evidence type="ECO:0000313" key="1">
    <source>
        <dbReference type="EMBL" id="EEH04599.1"/>
    </source>
</evidence>
<sequence length="283" mass="32894">MRPSTLERGAKTQELGLKRSSLELEGDSQDGDATFYKPLPKADFPAFNWDNADFYDWSEGYSAESRRVDYTLQNTVRSLCGWLLTGRQQPWLPCVAVKILVSGLANVGLWPLSWQTCREFEVEEITISHCSFRIAHYTDPEEPLRCSEVLPIVVYMKWRMRLLAYDQRYISPTRCLFHEQTGDLLVSQAFPLLASYLHDQNQLSLFTRYLMLNFVHLCPFFDLKQVSCRRSMMGGIFTSPRASSMILRRMSEKTDTLRRHHHYSPHRWQEAKCSHLSIILIGS</sequence>